<dbReference type="OMA" id="LMHDMHR"/>
<feature type="compositionally biased region" description="Basic residues" evidence="3">
    <location>
        <begin position="372"/>
        <end position="384"/>
    </location>
</feature>
<dbReference type="GO" id="GO:0090537">
    <property type="term" value="C:CERF complex"/>
    <property type="evidence" value="ECO:0007669"/>
    <property type="project" value="InterPro"/>
</dbReference>
<dbReference type="Proteomes" id="UP000007110">
    <property type="component" value="Unassembled WGS sequence"/>
</dbReference>
<feature type="compositionally biased region" description="Polar residues" evidence="3">
    <location>
        <begin position="1559"/>
        <end position="1577"/>
    </location>
</feature>
<feature type="compositionally biased region" description="Basic residues" evidence="3">
    <location>
        <begin position="528"/>
        <end position="539"/>
    </location>
</feature>
<dbReference type="KEGG" id="spu:105442181"/>
<dbReference type="SMART" id="SM00297">
    <property type="entry name" value="BROMO"/>
    <property type="match status" value="1"/>
</dbReference>
<feature type="compositionally biased region" description="Basic residues" evidence="3">
    <location>
        <begin position="653"/>
        <end position="662"/>
    </location>
</feature>
<name>A0A7M7P236_STRPU</name>
<feature type="region of interest" description="Disordered" evidence="3">
    <location>
        <begin position="1172"/>
        <end position="1497"/>
    </location>
</feature>
<feature type="compositionally biased region" description="Acidic residues" evidence="3">
    <location>
        <begin position="285"/>
        <end position="297"/>
    </location>
</feature>
<feature type="compositionally biased region" description="Acidic residues" evidence="3">
    <location>
        <begin position="1217"/>
        <end position="1254"/>
    </location>
</feature>
<feature type="compositionally biased region" description="Basic and acidic residues" evidence="3">
    <location>
        <begin position="187"/>
        <end position="198"/>
    </location>
</feature>
<dbReference type="EnsemblMetazoa" id="XM_030989322">
    <property type="protein sequence ID" value="XP_030845182"/>
    <property type="gene ID" value="LOC105442181"/>
</dbReference>
<protein>
    <recommendedName>
        <fullName evidence="4">Bromo domain-containing protein</fullName>
    </recommendedName>
</protein>
<feature type="region of interest" description="Disordered" evidence="3">
    <location>
        <begin position="2046"/>
        <end position="2087"/>
    </location>
</feature>
<feature type="region of interest" description="Disordered" evidence="3">
    <location>
        <begin position="943"/>
        <end position="1066"/>
    </location>
</feature>
<feature type="compositionally biased region" description="Polar residues" evidence="3">
    <location>
        <begin position="1049"/>
        <end position="1059"/>
    </location>
</feature>
<feature type="compositionally biased region" description="Basic residues" evidence="3">
    <location>
        <begin position="578"/>
        <end position="588"/>
    </location>
</feature>
<proteinExistence type="predicted"/>
<feature type="region of interest" description="Disordered" evidence="3">
    <location>
        <begin position="1552"/>
        <end position="1711"/>
    </location>
</feature>
<feature type="compositionally biased region" description="Polar residues" evidence="3">
    <location>
        <begin position="1727"/>
        <end position="1739"/>
    </location>
</feature>
<dbReference type="CDD" id="cd05509">
    <property type="entry name" value="Bromo_gcn5_like"/>
    <property type="match status" value="1"/>
</dbReference>
<dbReference type="PANTHER" id="PTHR47092:SF1">
    <property type="entry name" value="CHROMATIN REMODELING REGULATOR CECR2"/>
    <property type="match status" value="1"/>
</dbReference>
<feature type="compositionally biased region" description="Basic and acidic residues" evidence="3">
    <location>
        <begin position="262"/>
        <end position="273"/>
    </location>
</feature>
<feature type="compositionally biased region" description="Basic and acidic residues" evidence="3">
    <location>
        <begin position="634"/>
        <end position="650"/>
    </location>
</feature>
<dbReference type="PRINTS" id="PR00503">
    <property type="entry name" value="BROMODOMAIN"/>
</dbReference>
<keyword evidence="1 2" id="KW-0103">Bromodomain</keyword>
<feature type="domain" description="Bromo" evidence="4">
    <location>
        <begin position="1078"/>
        <end position="1148"/>
    </location>
</feature>
<dbReference type="InterPro" id="IPR029614">
    <property type="entry name" value="CECR2"/>
</dbReference>
<organism evidence="5 6">
    <name type="scientific">Strongylocentrotus purpuratus</name>
    <name type="common">Purple sea urchin</name>
    <dbReference type="NCBI Taxonomy" id="7668"/>
    <lineage>
        <taxon>Eukaryota</taxon>
        <taxon>Metazoa</taxon>
        <taxon>Echinodermata</taxon>
        <taxon>Eleutherozoa</taxon>
        <taxon>Echinozoa</taxon>
        <taxon>Echinoidea</taxon>
        <taxon>Euechinoidea</taxon>
        <taxon>Echinacea</taxon>
        <taxon>Camarodonta</taxon>
        <taxon>Echinidea</taxon>
        <taxon>Strongylocentrotidae</taxon>
        <taxon>Strongylocentrotus</taxon>
    </lineage>
</organism>
<feature type="compositionally biased region" description="Acidic residues" evidence="3">
    <location>
        <begin position="711"/>
        <end position="720"/>
    </location>
</feature>
<feature type="compositionally biased region" description="Low complexity" evidence="3">
    <location>
        <begin position="1740"/>
        <end position="1767"/>
    </location>
</feature>
<feature type="compositionally biased region" description="Basic and acidic residues" evidence="3">
    <location>
        <begin position="1328"/>
        <end position="1348"/>
    </location>
</feature>
<dbReference type="GO" id="GO:0006338">
    <property type="term" value="P:chromatin remodeling"/>
    <property type="evidence" value="ECO:0007669"/>
    <property type="project" value="InterPro"/>
</dbReference>
<feature type="compositionally biased region" description="Acidic residues" evidence="3">
    <location>
        <begin position="326"/>
        <end position="337"/>
    </location>
</feature>
<sequence length="2087" mass="232472">MLKREETEPGGSAAVSIEDIRSWWKVPAIAHFCSLFRSTFALPDYEIEDLEEALFLDAGQEAVPFLPDLLVALLKGCFSRKDITSGNHHQCLQTFMKRQWELVEGRVNPLNLEDATFKGLPTLIKVEILHSLCDFRLDAADVTLLKEYHGEQLRVEPLGVDSKGAKYWYFYSTRLYKEDPTQTVEEKEAKRKKMEKEKIKKKKEKEVARKKRLQETVKARKALEKRLAKKKPSKAKKLMKPLKSDNETCSDDNIPLRQLCKKKAEECKKEDTPSGRGKGKRKMEVEEEKIDEPEELNENGKRKKKMPVKKTAKKVKKEELKKEEQGSDADSESEEDDNMKSKKKKKEKKTRKMIKKEELETETECEEEEDKKRRKPSSPRGKGKKKEEVSMDTSQEESDVGKKGKSGKMKKGKGLLKKMKEETATSAESEMDMAEAKSKKGKGAGKKKRKKKGEESQEETDAEHKKGKKIKKRKGKKGKDTATESEACDVDEGKEELKGKGKKKSKLQKLKKESSVDLQSGSDLDSKTRKKLKAKKKKVKTDASSQDESQEDQSKSKPKIKQEMTDLTENEGPGDGKIKKKRRKKKEIKSKEIITATESDTEAEPETSKPGQGNKKGQRSTSPGRATRRVTPTKAEKEQARKDKNKDKGTTPKGKKAVKGKAKNVLDAASSQSEDDNGLKSKKGSKAGQKTAKQTLKKSSKKSGNDGSQESQEEGCETEESTVSPSKKLAKSGQASKATKGNKASRKSGQDDESGCGEEPTSNDSPAKKGRTAPPGKKQTPAKKSSKAPAPEQSDLDEREALKELQSLLLMENMLKVASDDSSSDTSSEEEPETARWHLICHTEEDWERLTESFKRVRNKAERALYLVLKEDFLTEIHKIFAAKEQALRRKLQDMIPRRTSGRIADIKVRQEEEEHMKSLAEYEEAQKREAEEAVRKISLRRRNRRQGEYTEEVEEEDDDDEEEDEVEDEDIKEEEGEEEDEEETEKEEEDEGEEGEGDEEQTEKKAEQQRAEQGLRARLRAKNASPEPSSDDLTSSSSVPYDLGFGRTTRSSRSQVQAEQEKEKLKKSFAKVLDTTKTHYEAWPFIDPVQESYAPNYYSIIKVPMDIATMDLKVEERMYHSINDFVNDMDLIFQNCVQYNGRKSEYTLMARKVEACFRRALKKQFPNFRKKNANCHHPVPKPVFTDSQDEGETDSQSSLDNRTANRFSKKEMGPKEEDEDQLEEEEEEEETEKEEEEETEKEEEEEEKEEEQEGKEQEKKKEEGGCEDRVAISSDPSPCPSPASYHSEDYVELKSTKSSHLGAPKKWKEDDDDGDDEEEDDDDDIAEIDKPSSKGVVEKQSSDETKKATLTPPKGELILSEDEDSSKKCDKTNALKEGSMSGAISGSGIPEKPAGTDQRPGPSYMPMSSTRYVDNIDKPRAHVPPMVATPLRQSSSANASHQPKPLQVSNSGEDKNRLQSSASNDKRKAQFSPTSKTSRDPAVQEISGQSIADRGVGKTVYSGDQLLHKGVVHHGVVQGPEPLAVQPIIERNTAVQPNRSSYQEMIDLNARRPPPLQQSPWYNTHSEQSNKSSGATQAVPPLIQDGAGTQGTMLQQPPTSGPSEQRTHEIIPMPHSEDMQQRPLQAHSQNHPQGNSQSHLQSHHPQSHPQSHSQSHPQGHPHSHPHSHPQSHPQVHPQSHLSYPGSHGMGRPLETTGTPSQWGVPSREVDPFPAKLWRPLAVDSPSVPTQGQTSQMHKAQSPPQYPQTTPSISQPSTAPSQSAQPQGAPMSETMQRLASQGSPNAHHGSSTTATELLRSMASPTQVATNPTRPSQDVSNPSSTQSNPLSDNTSRPGSSFKLPSHSPMPNAIPPGYPGYMSMQRVPTPGMPPHLGTPVPGLDPNTYPGYSGQGVPSRKDGLFDPMRTGHTSPFPTTTGPKPPDIFNATGRLTPGAGIHPSLSSHRSSAFNQPQTSALYASQLHTIPASQTLPSSYPGLSSPSHLRSLLQGRQGSIPDPMARVGQTDVGMLQRNPYLDQSAYGAAPGIDPRYSPMYSQQYNPCMTQQPMGSGVPYPVGSSNSYFPGQAPHPQSYHSLNSSHVPPGYRR</sequence>
<feature type="compositionally biased region" description="Low complexity" evidence="3">
    <location>
        <begin position="1379"/>
        <end position="1390"/>
    </location>
</feature>
<feature type="compositionally biased region" description="Basic residues" evidence="3">
    <location>
        <begin position="500"/>
        <end position="509"/>
    </location>
</feature>
<evidence type="ECO:0000259" key="4">
    <source>
        <dbReference type="PROSITE" id="PS50014"/>
    </source>
</evidence>
<feature type="compositionally biased region" description="Basic and acidic residues" evidence="3">
    <location>
        <begin position="1287"/>
        <end position="1296"/>
    </location>
</feature>
<evidence type="ECO:0000256" key="1">
    <source>
        <dbReference type="ARBA" id="ARBA00023117"/>
    </source>
</evidence>
<feature type="compositionally biased region" description="Basic residues" evidence="3">
    <location>
        <begin position="465"/>
        <end position="477"/>
    </location>
</feature>
<dbReference type="PROSITE" id="PS50014">
    <property type="entry name" value="BROMODOMAIN_2"/>
    <property type="match status" value="1"/>
</dbReference>
<feature type="compositionally biased region" description="Basic residues" evidence="3">
    <location>
        <begin position="341"/>
        <end position="354"/>
    </location>
</feature>
<feature type="compositionally biased region" description="Basic and acidic residues" evidence="3">
    <location>
        <begin position="1255"/>
        <end position="1271"/>
    </location>
</feature>
<evidence type="ECO:0000256" key="3">
    <source>
        <dbReference type="SAM" id="MobiDB-lite"/>
    </source>
</evidence>
<feature type="compositionally biased region" description="Low complexity" evidence="3">
    <location>
        <begin position="1671"/>
        <end position="1683"/>
    </location>
</feature>
<feature type="region of interest" description="Disordered" evidence="3">
    <location>
        <begin position="187"/>
        <end position="212"/>
    </location>
</feature>
<feature type="compositionally biased region" description="Basic and acidic residues" evidence="3">
    <location>
        <begin position="1366"/>
        <end position="1375"/>
    </location>
</feature>
<feature type="compositionally biased region" description="Basic and acidic residues" evidence="3">
    <location>
        <begin position="552"/>
        <end position="564"/>
    </location>
</feature>
<feature type="compositionally biased region" description="Basic residues" evidence="3">
    <location>
        <begin position="199"/>
        <end position="212"/>
    </location>
</feature>
<feature type="compositionally biased region" description="Low complexity" evidence="3">
    <location>
        <begin position="1026"/>
        <end position="1039"/>
    </location>
</feature>
<feature type="region of interest" description="Disordered" evidence="3">
    <location>
        <begin position="1723"/>
        <end position="1860"/>
    </location>
</feature>
<feature type="compositionally biased region" description="Basic residues" evidence="3">
    <location>
        <begin position="439"/>
        <end position="451"/>
    </location>
</feature>
<reference evidence="6" key="1">
    <citation type="submission" date="2015-02" db="EMBL/GenBank/DDBJ databases">
        <title>Genome sequencing for Strongylocentrotus purpuratus.</title>
        <authorList>
            <person name="Murali S."/>
            <person name="Liu Y."/>
            <person name="Vee V."/>
            <person name="English A."/>
            <person name="Wang M."/>
            <person name="Skinner E."/>
            <person name="Han Y."/>
            <person name="Muzny D.M."/>
            <person name="Worley K.C."/>
            <person name="Gibbs R.A."/>
        </authorList>
    </citation>
    <scope>NUCLEOTIDE SEQUENCE</scope>
</reference>
<feature type="region of interest" description="Disordered" evidence="3">
    <location>
        <begin position="224"/>
        <end position="807"/>
    </location>
</feature>
<feature type="compositionally biased region" description="Polar residues" evidence="3">
    <location>
        <begin position="1591"/>
        <end position="1605"/>
    </location>
</feature>
<keyword evidence="6" id="KW-1185">Reference proteome</keyword>
<feature type="compositionally biased region" description="Basic residues" evidence="3">
    <location>
        <begin position="301"/>
        <end position="315"/>
    </location>
</feature>
<dbReference type="Pfam" id="PF00439">
    <property type="entry name" value="Bromodomain"/>
    <property type="match status" value="1"/>
</dbReference>
<feature type="compositionally biased region" description="Acidic residues" evidence="3">
    <location>
        <begin position="1311"/>
        <end position="1327"/>
    </location>
</feature>
<dbReference type="InParanoid" id="A0A7M7P236"/>
<feature type="compositionally biased region" description="Polar residues" evidence="3">
    <location>
        <begin position="1432"/>
        <end position="1452"/>
    </location>
</feature>
<dbReference type="GeneID" id="105442181"/>
<feature type="compositionally biased region" description="Basic residues" evidence="3">
    <location>
        <begin position="403"/>
        <end position="417"/>
    </location>
</feature>
<dbReference type="InterPro" id="IPR036427">
    <property type="entry name" value="Bromodomain-like_sf"/>
</dbReference>
<dbReference type="SUPFAM" id="SSF47370">
    <property type="entry name" value="Bromodomain"/>
    <property type="match status" value="1"/>
</dbReference>
<evidence type="ECO:0000313" key="6">
    <source>
        <dbReference type="Proteomes" id="UP000007110"/>
    </source>
</evidence>
<feature type="compositionally biased region" description="Basic residues" evidence="3">
    <location>
        <begin position="227"/>
        <end position="240"/>
    </location>
</feature>
<reference evidence="5" key="2">
    <citation type="submission" date="2021-01" db="UniProtKB">
        <authorList>
            <consortium name="EnsemblMetazoa"/>
        </authorList>
    </citation>
    <scope>IDENTIFICATION</scope>
</reference>
<dbReference type="OrthoDB" id="303107at2759"/>
<dbReference type="PANTHER" id="PTHR47092">
    <property type="entry name" value="CAT EYE SYNDROME CRITICAL REGION PROTEIN 2"/>
    <property type="match status" value="1"/>
</dbReference>
<feature type="compositionally biased region" description="Basic residues" evidence="3">
    <location>
        <begin position="1660"/>
        <end position="1670"/>
    </location>
</feature>
<feature type="compositionally biased region" description="Basic and acidic residues" evidence="3">
    <location>
        <begin position="1003"/>
        <end position="1016"/>
    </location>
</feature>
<evidence type="ECO:0000313" key="5">
    <source>
        <dbReference type="EnsemblMetazoa" id="XP_030845182"/>
    </source>
</evidence>
<feature type="compositionally biased region" description="Polar residues" evidence="3">
    <location>
        <begin position="1773"/>
        <end position="1795"/>
    </location>
</feature>
<feature type="compositionally biased region" description="Acidic residues" evidence="3">
    <location>
        <begin position="950"/>
        <end position="1002"/>
    </location>
</feature>
<dbReference type="CTD" id="27443"/>
<feature type="compositionally biased region" description="Polar residues" evidence="3">
    <location>
        <begin position="1195"/>
        <end position="1207"/>
    </location>
</feature>
<feature type="compositionally biased region" description="Basic and acidic residues" evidence="3">
    <location>
        <begin position="1606"/>
        <end position="1621"/>
    </location>
</feature>
<dbReference type="InterPro" id="IPR001487">
    <property type="entry name" value="Bromodomain"/>
</dbReference>
<feature type="compositionally biased region" description="Basic and acidic residues" evidence="3">
    <location>
        <begin position="316"/>
        <end position="325"/>
    </location>
</feature>
<feature type="compositionally biased region" description="Acidic residues" evidence="3">
    <location>
        <begin position="359"/>
        <end position="369"/>
    </location>
</feature>
<feature type="compositionally biased region" description="Polar residues" evidence="3">
    <location>
        <begin position="1802"/>
        <end position="1837"/>
    </location>
</feature>
<accession>A0A7M7P236</accession>
<evidence type="ECO:0000256" key="2">
    <source>
        <dbReference type="PROSITE-ProRule" id="PRU00035"/>
    </source>
</evidence>
<feature type="compositionally biased region" description="Low complexity" evidence="3">
    <location>
        <begin position="1648"/>
        <end position="1659"/>
    </location>
</feature>
<feature type="region of interest" description="Disordered" evidence="3">
    <location>
        <begin position="816"/>
        <end position="835"/>
    </location>
</feature>
<dbReference type="Gene3D" id="1.20.920.10">
    <property type="entry name" value="Bromodomain-like"/>
    <property type="match status" value="1"/>
</dbReference>
<feature type="compositionally biased region" description="Polar residues" evidence="3">
    <location>
        <begin position="1623"/>
        <end position="1636"/>
    </location>
</feature>
<dbReference type="RefSeq" id="XP_030845182.1">
    <property type="nucleotide sequence ID" value="XM_030989322.1"/>
</dbReference>